<evidence type="ECO:0000259" key="3">
    <source>
        <dbReference type="PROSITE" id="PS51186"/>
    </source>
</evidence>
<evidence type="ECO:0000313" key="5">
    <source>
        <dbReference type="Proteomes" id="UP000613266"/>
    </source>
</evidence>
<dbReference type="PANTHER" id="PTHR43877">
    <property type="entry name" value="AMINOALKYLPHOSPHONATE N-ACETYLTRANSFERASE-RELATED-RELATED"/>
    <property type="match status" value="1"/>
</dbReference>
<dbReference type="Pfam" id="PF00583">
    <property type="entry name" value="Acetyltransf_1"/>
    <property type="match status" value="1"/>
</dbReference>
<dbReference type="Gene3D" id="3.40.630.30">
    <property type="match status" value="1"/>
</dbReference>
<feature type="domain" description="N-acetyltransferase" evidence="3">
    <location>
        <begin position="6"/>
        <end position="161"/>
    </location>
</feature>
<dbReference type="CDD" id="cd04301">
    <property type="entry name" value="NAT_SF"/>
    <property type="match status" value="1"/>
</dbReference>
<name>A0A931NDV0_9BURK</name>
<dbReference type="InterPro" id="IPR000182">
    <property type="entry name" value="GNAT_dom"/>
</dbReference>
<dbReference type="GO" id="GO:0016747">
    <property type="term" value="F:acyltransferase activity, transferring groups other than amino-acyl groups"/>
    <property type="evidence" value="ECO:0007669"/>
    <property type="project" value="InterPro"/>
</dbReference>
<evidence type="ECO:0000313" key="4">
    <source>
        <dbReference type="EMBL" id="MBH9577022.1"/>
    </source>
</evidence>
<keyword evidence="1" id="KW-0808">Transferase</keyword>
<dbReference type="SUPFAM" id="SSF55729">
    <property type="entry name" value="Acyl-CoA N-acyltransferases (Nat)"/>
    <property type="match status" value="1"/>
</dbReference>
<evidence type="ECO:0000256" key="1">
    <source>
        <dbReference type="ARBA" id="ARBA00022679"/>
    </source>
</evidence>
<evidence type="ECO:0000256" key="2">
    <source>
        <dbReference type="ARBA" id="ARBA00023315"/>
    </source>
</evidence>
<keyword evidence="5" id="KW-1185">Reference proteome</keyword>
<sequence>MRIPAPEFLPLDPSEADQARRLHALLQAAYRQEAEQLGLGADYPPLLRTVHALQGSGECWIAAAEQGELLAALGFYPDEDDEAVTRIGALVVRPDRQRQGLATCLLHALRASLGAHARLTVQTAQANAAALAFYRQAGFKELRRWQERWPGGQLRVVKLLR</sequence>
<protein>
    <submittedName>
        <fullName evidence="4">GNAT family N-acetyltransferase</fullName>
    </submittedName>
</protein>
<dbReference type="InterPro" id="IPR016181">
    <property type="entry name" value="Acyl_CoA_acyltransferase"/>
</dbReference>
<dbReference type="EMBL" id="JAEDAK010000005">
    <property type="protein sequence ID" value="MBH9577022.1"/>
    <property type="molecule type" value="Genomic_DNA"/>
</dbReference>
<keyword evidence="2" id="KW-0012">Acyltransferase</keyword>
<proteinExistence type="predicted"/>
<organism evidence="4 5">
    <name type="scientific">Inhella proteolytica</name>
    <dbReference type="NCBI Taxonomy" id="2795029"/>
    <lineage>
        <taxon>Bacteria</taxon>
        <taxon>Pseudomonadati</taxon>
        <taxon>Pseudomonadota</taxon>
        <taxon>Betaproteobacteria</taxon>
        <taxon>Burkholderiales</taxon>
        <taxon>Sphaerotilaceae</taxon>
        <taxon>Inhella</taxon>
    </lineage>
</organism>
<dbReference type="InterPro" id="IPR050832">
    <property type="entry name" value="Bact_Acetyltransf"/>
</dbReference>
<reference evidence="4" key="1">
    <citation type="submission" date="2020-12" db="EMBL/GenBank/DDBJ databases">
        <title>The genome sequence of Inhella sp. 1Y17.</title>
        <authorList>
            <person name="Liu Y."/>
        </authorList>
    </citation>
    <scope>NUCLEOTIDE SEQUENCE</scope>
    <source>
        <strain evidence="4">1Y17</strain>
    </source>
</reference>
<dbReference type="AlphaFoldDB" id="A0A931NDV0"/>
<comment type="caution">
    <text evidence="4">The sequence shown here is derived from an EMBL/GenBank/DDBJ whole genome shotgun (WGS) entry which is preliminary data.</text>
</comment>
<gene>
    <name evidence="4" type="ORF">I7X39_08900</name>
</gene>
<accession>A0A931NDV0</accession>
<dbReference type="RefSeq" id="WP_198110759.1">
    <property type="nucleotide sequence ID" value="NZ_JAEDAK010000005.1"/>
</dbReference>
<dbReference type="Proteomes" id="UP000613266">
    <property type="component" value="Unassembled WGS sequence"/>
</dbReference>
<dbReference type="PROSITE" id="PS51186">
    <property type="entry name" value="GNAT"/>
    <property type="match status" value="1"/>
</dbReference>